<accession>A0A8T2CGJ3</accession>
<dbReference type="InterPro" id="IPR052343">
    <property type="entry name" value="Retrotransposon-Effector_Assoc"/>
</dbReference>
<dbReference type="Pfam" id="PF03372">
    <property type="entry name" value="Exo_endo_phos"/>
    <property type="match status" value="1"/>
</dbReference>
<dbReference type="Pfam" id="PF13456">
    <property type="entry name" value="RVT_3"/>
    <property type="match status" value="1"/>
</dbReference>
<dbReference type="Proteomes" id="UP000694251">
    <property type="component" value="Chromosome 6"/>
</dbReference>
<organism evidence="3 4">
    <name type="scientific">Arabidopsis suecica</name>
    <name type="common">Swedish thale-cress</name>
    <name type="synonym">Cardaminopsis suecica</name>
    <dbReference type="NCBI Taxonomy" id="45249"/>
    <lineage>
        <taxon>Eukaryota</taxon>
        <taxon>Viridiplantae</taxon>
        <taxon>Streptophyta</taxon>
        <taxon>Embryophyta</taxon>
        <taxon>Tracheophyta</taxon>
        <taxon>Spermatophyta</taxon>
        <taxon>Magnoliopsida</taxon>
        <taxon>eudicotyledons</taxon>
        <taxon>Gunneridae</taxon>
        <taxon>Pentapetalae</taxon>
        <taxon>rosids</taxon>
        <taxon>malvids</taxon>
        <taxon>Brassicales</taxon>
        <taxon>Brassicaceae</taxon>
        <taxon>Camelineae</taxon>
        <taxon>Arabidopsis</taxon>
    </lineage>
</organism>
<dbReference type="PROSITE" id="PS50878">
    <property type="entry name" value="RT_POL"/>
    <property type="match status" value="1"/>
</dbReference>
<dbReference type="EMBL" id="JAEFBJ010000006">
    <property type="protein sequence ID" value="KAG7598519.1"/>
    <property type="molecule type" value="Genomic_DNA"/>
</dbReference>
<evidence type="ECO:0000256" key="1">
    <source>
        <dbReference type="SAM" id="MobiDB-lite"/>
    </source>
</evidence>
<keyword evidence="3" id="KW-0695">RNA-directed DNA polymerase</keyword>
<comment type="caution">
    <text evidence="3">The sequence shown here is derived from an EMBL/GenBank/DDBJ whole genome shotgun (WGS) entry which is preliminary data.</text>
</comment>
<evidence type="ECO:0000313" key="3">
    <source>
        <dbReference type="EMBL" id="KAG7598519.1"/>
    </source>
</evidence>
<gene>
    <name evidence="3" type="ORF">ISN44_As06g027580</name>
</gene>
<dbReference type="OrthoDB" id="1436468at2759"/>
<dbReference type="InterPro" id="IPR025836">
    <property type="entry name" value="Zn_knuckle_CX2CX4HX4C"/>
</dbReference>
<dbReference type="Pfam" id="PF13966">
    <property type="entry name" value="zf-RVT"/>
    <property type="match status" value="1"/>
</dbReference>
<dbReference type="Pfam" id="PF14111">
    <property type="entry name" value="DUF4283"/>
    <property type="match status" value="1"/>
</dbReference>
<evidence type="ECO:0000259" key="2">
    <source>
        <dbReference type="PROSITE" id="PS50878"/>
    </source>
</evidence>
<reference evidence="3 4" key="1">
    <citation type="submission" date="2020-12" db="EMBL/GenBank/DDBJ databases">
        <title>Concerted genomic and epigenomic changes stabilize Arabidopsis allopolyploids.</title>
        <authorList>
            <person name="Chen Z."/>
        </authorList>
    </citation>
    <scope>NUCLEOTIDE SEQUENCE [LARGE SCALE GENOMIC DNA]</scope>
    <source>
        <strain evidence="3">As9502</strain>
        <tissue evidence="3">Leaf</tissue>
    </source>
</reference>
<dbReference type="Pfam" id="PF00078">
    <property type="entry name" value="RVT_1"/>
    <property type="match status" value="1"/>
</dbReference>
<dbReference type="Pfam" id="PF14392">
    <property type="entry name" value="zf-CCHC_4"/>
    <property type="match status" value="1"/>
</dbReference>
<dbReference type="InterPro" id="IPR000477">
    <property type="entry name" value="RT_dom"/>
</dbReference>
<name>A0A8T2CGJ3_ARASU</name>
<dbReference type="GO" id="GO:0003964">
    <property type="term" value="F:RNA-directed DNA polymerase activity"/>
    <property type="evidence" value="ECO:0007669"/>
    <property type="project" value="UniProtKB-KW"/>
</dbReference>
<dbReference type="GO" id="GO:0003676">
    <property type="term" value="F:nucleic acid binding"/>
    <property type="evidence" value="ECO:0007669"/>
    <property type="project" value="InterPro"/>
</dbReference>
<feature type="domain" description="Reverse transcriptase" evidence="2">
    <location>
        <begin position="1036"/>
        <end position="1318"/>
    </location>
</feature>
<keyword evidence="3" id="KW-0548">Nucleotidyltransferase</keyword>
<keyword evidence="4" id="KW-1185">Reference proteome</keyword>
<keyword evidence="3" id="KW-0808">Transferase</keyword>
<dbReference type="PANTHER" id="PTHR46890">
    <property type="entry name" value="NON-LTR RETROLELEMENT REVERSE TRANSCRIPTASE-LIKE PROTEIN-RELATED"/>
    <property type="match status" value="1"/>
</dbReference>
<protein>
    <submittedName>
        <fullName evidence="3">Reverse transcriptase zinc-binding domain</fullName>
    </submittedName>
</protein>
<dbReference type="InterPro" id="IPR005135">
    <property type="entry name" value="Endo/exonuclease/phosphatase"/>
</dbReference>
<dbReference type="PANTHER" id="PTHR46890:SF48">
    <property type="entry name" value="RNA-DIRECTED DNA POLYMERASE"/>
    <property type="match status" value="1"/>
</dbReference>
<sequence length="1904" mass="215529">MGKMTKLTCSTENTSELIRVSASFSCVYCSQFLQNFAITRVAAVVFAGWVRRSPSSGSVGGGLRWSASLRVWVASFKLVAGVQVGPLLLFGPALGSVRKLLRLVGLLDSVGRLVSSSASWSASPVSVAMSAAMDKALMALSLDEEDLPFDMPDLPQFRSCEKNTLSLVGRLLNPDHQSMSNLILNLPRKWQKSDRIRGVALSNERFQFIFRTEHDLVEILEKGAHTFNEWSIALERWTEDPPPDSLQFIPIWVQIKNIPINHYTRDSIMLLGELVGQVTEVIFDPEQPISQGFVRVKIKFDVSRPLCKSKVINLPKGKTTTVWYHYERIQKRCYNCQRLTHEKDVCPLLIRARQEQTLERKMGKKVEKTPPLLVIKESDPLFGVLREDQVGIHPILGRPRIDPEVLEGMRQYLLVVDGEERKIRELRVKKSVAEVEKDPLSQKTILRLEPAPLVSTDINKGKGIVFGYDSSDSVVVPDSGTENSVFNSAQSPRQSNSQAVGAKATALVAYSEDSFSSMPSSTEYVPGFFNAGTSGTTHRRSKVRRRPYISKRAGKGVGSQSHGTSGSKKEGLGRPQDLTVHRLMEMRKKYFPEILFLMETMNIRNVLVDIQVWLGYDRVFTVDPIGRSGGLALFSKKSVSLDVLVADKNVLDVAVVFGNFKFYLSCIYGNPRSDLRHLVWERVTRLGLQRNEPWCMFGDFNEILHNGEKLGGPRRSEKSFEDFGNMISACDMCELPGNGNSFTWGGRRSDLWIQCKLDRSFGNKEWFKLFPATNQLFLEKKGSDHRPVLLHLLSSQDSYRGSFRFDRRMLHQPRVLESIKEAWNASSSNFGQSISASLRRCRKALSNWKRVNETNAKEKISRIQLEVEAEHAVLFPSFQRMAWIQSELVRAHREEESFWKQKCRKKWMNSGDKNTKYFHASVKADRSRNSLDKLVDDQGITHRSEASIGDVAVSYFQDLFSSSYPPNPHELFEEFHPRVTDDMNAGLMAKVSKEEVKDAVFSIKSSSSPGADGMTGLFFQQYWDIVGKQLTIEVLRFFEEGVFKTEWNFTQICLIPKKTNSSVMADLRPISLCSVMYKVISKIFVSRLKPILEDLVSPTQSAFVADRLISDNILIAHEIVHALRTHGNIPKEFMAIKTDLSKAFDRVEWSYLHHLLLALGFNQIWVELVMKCVTTVTYTVLVNGHPHGLVTPHRGLRQGDPLSPFLFVLCTEGLSHLLNRAEIQGQISGMRFSPEGPSIHHLLFADDSLFVCKADEDQCGELQNILSIYGNATGQSINLEKSSITFGDKIEDSVKVLVKNKLGIHSEGGAGTYLGLPECFSGSKKDMLALNSSIKPFLLNRLGDCCSLLIASSLYFSRVDISVTVLSWGLCWVLVLPLLGEASCMAEFFWKKVMNEEALRMASMLPSLNGIKEQIWKVLAPSKIKIFMWKAFCGALPVAERLSTRGMKVDQRCQLCGVEGESINHVLFTCTLARQIWALSGFPLPQDGFDLRSTFQNMHHVLLMCKNTRVLLVLRRTPPWILWSLWKNRNNLFFDGLAFTSPDLLKKVLEDSEEWFLAQELEQSDCVLDRAQPLIRYGSWRPPEKPWLKCNVASVWNKDKSTCGMAWVLRNSFGNVLLHSRSALVQINSKGEAELLSCLWAIKDMQSLHIPRVIFAFEPKEFVGVINRPSAWPSFKSQAECLLLALSFIQFWRVTIEDRKANLGAFLIARSVTREDRLQSYVAQGYPFWLQKVFNFVSFQNRSIVGLARYDDLFLRICQHLQLPKPEYTGTGLHNRFELIFSSENKKTRFVPEEVSVKKKKKKDGEEGEEMSDFVYGSCFSWSSSSRRQWSNMEHTEIRVSSTGSLSSFHALCSFHQWPINVACSCWLSHCYRLYSLYPPQLVSCSDRLSTSGDTNAGAEFGTE</sequence>
<feature type="region of interest" description="Disordered" evidence="1">
    <location>
        <begin position="534"/>
        <end position="574"/>
    </location>
</feature>
<proteinExistence type="predicted"/>
<dbReference type="GO" id="GO:0004523">
    <property type="term" value="F:RNA-DNA hybrid ribonuclease activity"/>
    <property type="evidence" value="ECO:0007669"/>
    <property type="project" value="InterPro"/>
</dbReference>
<feature type="compositionally biased region" description="Basic residues" evidence="1">
    <location>
        <begin position="537"/>
        <end position="554"/>
    </location>
</feature>
<dbReference type="InterPro" id="IPR025558">
    <property type="entry name" value="DUF4283"/>
</dbReference>
<evidence type="ECO:0000313" key="4">
    <source>
        <dbReference type="Proteomes" id="UP000694251"/>
    </source>
</evidence>
<dbReference type="InterPro" id="IPR026960">
    <property type="entry name" value="RVT-Znf"/>
</dbReference>
<dbReference type="InterPro" id="IPR002156">
    <property type="entry name" value="RNaseH_domain"/>
</dbReference>
<dbReference type="CDD" id="cd01650">
    <property type="entry name" value="RT_nLTR_like"/>
    <property type="match status" value="1"/>
</dbReference>